<dbReference type="EMBL" id="KI912118">
    <property type="protein sequence ID" value="ETS75982.1"/>
    <property type="molecule type" value="Genomic_DNA"/>
</dbReference>
<feature type="region of interest" description="Disordered" evidence="1">
    <location>
        <begin position="355"/>
        <end position="398"/>
    </location>
</feature>
<feature type="compositionally biased region" description="Acidic residues" evidence="1">
    <location>
        <begin position="370"/>
        <end position="393"/>
    </location>
</feature>
<evidence type="ECO:0000313" key="3">
    <source>
        <dbReference type="Proteomes" id="UP000030651"/>
    </source>
</evidence>
<evidence type="ECO:0000313" key="2">
    <source>
        <dbReference type="EMBL" id="ETS75982.1"/>
    </source>
</evidence>
<gene>
    <name evidence="2" type="ORF">PFICI_12926</name>
</gene>
<sequence>MSMDKLSPEIVSLVVSHFLAKPQSVAPILLSRPLLGRLPLGRAPTKPQRGPYTLSRTWQRAVETHTFASIRLKSTELSEFAAIFSDVRRQRLLRHLTFVVCLPTHGDSREDHATNVAAFTDALKDLLGLLAQWDQNAAGGEALPDLKLWLWFAYDIRSEDGPVDHHFNAEKSSAARRYLDGNFDGFPLVQRISSFKIDVSLGKAPHPGTICRIAGLFPRLQELDIEYRDPAIKRREMRREHRLALAAGLKDMCSLLGLTKLHVRRQGGWDPRNHSFTCQDLEDEEHIDPLCESIRQVAEQGRLTDLKLNNVLVSPDLFRNRRSGAVSEDRPMPALRRLHIEDGIISPSGKWYYTGNPNAVEAESSRNSAEPDDEDDELSDSDSEISNDEDDTDRDVIVNGERPVHMWRTRPDPETFDPLIADMATALQRMPALERACLDIGGNLEGSVAVIIQCVQRGQGFFMPPDRIQDTEAAKQVARCKAWVGAATEWEVPREATAAWKAWVGEEGQTNVARWG</sequence>
<name>W3WS42_PESFW</name>
<proteinExistence type="predicted"/>
<dbReference type="RefSeq" id="XP_007839698.1">
    <property type="nucleotide sequence ID" value="XM_007841507.1"/>
</dbReference>
<dbReference type="HOGENOM" id="CLU_029473_1_0_1"/>
<dbReference type="InParanoid" id="W3WS42"/>
<dbReference type="OMA" id="ITYDGRW"/>
<dbReference type="Proteomes" id="UP000030651">
    <property type="component" value="Unassembled WGS sequence"/>
</dbReference>
<dbReference type="AlphaFoldDB" id="W3WS42"/>
<dbReference type="eggNOG" id="ENOG502ST92">
    <property type="taxonomic scope" value="Eukaryota"/>
</dbReference>
<accession>W3WS42</accession>
<reference evidence="3" key="1">
    <citation type="journal article" date="2015" name="BMC Genomics">
        <title>Genomic and transcriptomic analysis of the endophytic fungus Pestalotiopsis fici reveals its lifestyle and high potential for synthesis of natural products.</title>
        <authorList>
            <person name="Wang X."/>
            <person name="Zhang X."/>
            <person name="Liu L."/>
            <person name="Xiang M."/>
            <person name="Wang W."/>
            <person name="Sun X."/>
            <person name="Che Y."/>
            <person name="Guo L."/>
            <person name="Liu G."/>
            <person name="Guo L."/>
            <person name="Wang C."/>
            <person name="Yin W.B."/>
            <person name="Stadler M."/>
            <person name="Zhang X."/>
            <person name="Liu X."/>
        </authorList>
    </citation>
    <scope>NUCLEOTIDE SEQUENCE [LARGE SCALE GENOMIC DNA]</scope>
    <source>
        <strain evidence="3">W106-1 / CGMCC3.15140</strain>
    </source>
</reference>
<dbReference type="OrthoDB" id="5333491at2759"/>
<dbReference type="GeneID" id="19277939"/>
<protein>
    <submittedName>
        <fullName evidence="2">Uncharacterized protein</fullName>
    </submittedName>
</protein>
<organism evidence="2 3">
    <name type="scientific">Pestalotiopsis fici (strain W106-1 / CGMCC3.15140)</name>
    <dbReference type="NCBI Taxonomy" id="1229662"/>
    <lineage>
        <taxon>Eukaryota</taxon>
        <taxon>Fungi</taxon>
        <taxon>Dikarya</taxon>
        <taxon>Ascomycota</taxon>
        <taxon>Pezizomycotina</taxon>
        <taxon>Sordariomycetes</taxon>
        <taxon>Xylariomycetidae</taxon>
        <taxon>Amphisphaeriales</taxon>
        <taxon>Sporocadaceae</taxon>
        <taxon>Pestalotiopsis</taxon>
    </lineage>
</organism>
<dbReference type="KEGG" id="pfy:PFICI_12926"/>
<keyword evidence="3" id="KW-1185">Reference proteome</keyword>
<evidence type="ECO:0000256" key="1">
    <source>
        <dbReference type="SAM" id="MobiDB-lite"/>
    </source>
</evidence>